<feature type="transmembrane region" description="Helical" evidence="9">
    <location>
        <begin position="283"/>
        <end position="303"/>
    </location>
</feature>
<dbReference type="OMA" id="AYIWESF"/>
<organism evidence="10 11">
    <name type="scientific">Vanessa tameamea</name>
    <name type="common">Kamehameha butterfly</name>
    <dbReference type="NCBI Taxonomy" id="334116"/>
    <lineage>
        <taxon>Eukaryota</taxon>
        <taxon>Metazoa</taxon>
        <taxon>Ecdysozoa</taxon>
        <taxon>Arthropoda</taxon>
        <taxon>Hexapoda</taxon>
        <taxon>Insecta</taxon>
        <taxon>Pterygota</taxon>
        <taxon>Neoptera</taxon>
        <taxon>Endopterygota</taxon>
        <taxon>Lepidoptera</taxon>
        <taxon>Glossata</taxon>
        <taxon>Ditrysia</taxon>
        <taxon>Papilionoidea</taxon>
        <taxon>Nymphalidae</taxon>
        <taxon>Nymphalinae</taxon>
        <taxon>Vanessa</taxon>
    </lineage>
</organism>
<keyword evidence="5 9" id="KW-1133">Transmembrane helix</keyword>
<evidence type="ECO:0000256" key="3">
    <source>
        <dbReference type="ARBA" id="ARBA00022692"/>
    </source>
</evidence>
<sequence>MLESNSLKQEIVRELEFLQSMGTKIFLYPFVGRKMLEMFGYIITYILVLCTAVQLALTLFSFSTKDWLEIINVAPNLGVVIMTVIKYTKIQIHKEVYDEIFNHFRDDMWNIVGQNSPEHIRIIMKYKWITLMINRFLLYYSILLTIVVNSFPYLIMLYENKANGVTDEYLYPFDGWYPFDKVKWYTGAYIWESCMTAVVVCVYGFSNMIHASYVIFICMELRILGNCLEEILSPDNVAELSEGRNVTLIHSTVIRKLKIIITKHEFLAKRSAKLDAVLGDAMLLNYSLGAIFICLTAFTFMVVDNLYKSVRYFFMFASLLLEIFNHCFIGQVLSDHSENLTNAVYFSNWPNASPEAKKIMLMLVMRTQKPFKLTGNGYFAMNMNTFSSICSTSYQFFNLLRTVYL</sequence>
<dbReference type="GO" id="GO:0005886">
    <property type="term" value="C:plasma membrane"/>
    <property type="evidence" value="ECO:0007669"/>
    <property type="project" value="UniProtKB-SubCell"/>
</dbReference>
<evidence type="ECO:0000313" key="10">
    <source>
        <dbReference type="Proteomes" id="UP001652626"/>
    </source>
</evidence>
<keyword evidence="3 9" id="KW-0812">Transmembrane</keyword>
<dbReference type="Proteomes" id="UP001652626">
    <property type="component" value="Chromosome 10"/>
</dbReference>
<reference evidence="11" key="1">
    <citation type="submission" date="2025-08" db="UniProtKB">
        <authorList>
            <consortium name="RefSeq"/>
        </authorList>
    </citation>
    <scope>IDENTIFICATION</scope>
    <source>
        <tissue evidence="11">Whole body</tissue>
    </source>
</reference>
<evidence type="ECO:0000256" key="2">
    <source>
        <dbReference type="ARBA" id="ARBA00022606"/>
    </source>
</evidence>
<keyword evidence="7 9" id="KW-0675">Receptor</keyword>
<comment type="caution">
    <text evidence="9">Lacks conserved residue(s) required for the propagation of feature annotation.</text>
</comment>
<evidence type="ECO:0000256" key="1">
    <source>
        <dbReference type="ARBA" id="ARBA00004141"/>
    </source>
</evidence>
<proteinExistence type="inferred from homology"/>
<name>A0A8B8IVV4_VANTA</name>
<dbReference type="InterPro" id="IPR004117">
    <property type="entry name" value="7tm6_olfct_rcpt"/>
</dbReference>
<evidence type="ECO:0000256" key="6">
    <source>
        <dbReference type="ARBA" id="ARBA00023136"/>
    </source>
</evidence>
<keyword evidence="4 9" id="KW-0552">Olfaction</keyword>
<evidence type="ECO:0000256" key="9">
    <source>
        <dbReference type="RuleBase" id="RU351113"/>
    </source>
</evidence>
<feature type="transmembrane region" description="Helical" evidence="9">
    <location>
        <begin position="137"/>
        <end position="158"/>
    </location>
</feature>
<accession>A0A8B8IVV4</accession>
<feature type="transmembrane region" description="Helical" evidence="9">
    <location>
        <begin position="67"/>
        <end position="85"/>
    </location>
</feature>
<dbReference type="RefSeq" id="XP_026501279.1">
    <property type="nucleotide sequence ID" value="XM_026645494.2"/>
</dbReference>
<keyword evidence="8 9" id="KW-0807">Transducer</keyword>
<evidence type="ECO:0000256" key="8">
    <source>
        <dbReference type="ARBA" id="ARBA00023224"/>
    </source>
</evidence>
<dbReference type="GO" id="GO:0005549">
    <property type="term" value="F:odorant binding"/>
    <property type="evidence" value="ECO:0007669"/>
    <property type="project" value="InterPro"/>
</dbReference>
<dbReference type="PANTHER" id="PTHR21137">
    <property type="entry name" value="ODORANT RECEPTOR"/>
    <property type="match status" value="1"/>
</dbReference>
<feature type="transmembrane region" description="Helical" evidence="9">
    <location>
        <begin position="309"/>
        <end position="329"/>
    </location>
</feature>
<dbReference type="PANTHER" id="PTHR21137:SF44">
    <property type="entry name" value="ODORANT RECEPTOR 13A-RELATED"/>
    <property type="match status" value="1"/>
</dbReference>
<dbReference type="GO" id="GO:0004984">
    <property type="term" value="F:olfactory receptor activity"/>
    <property type="evidence" value="ECO:0007669"/>
    <property type="project" value="InterPro"/>
</dbReference>
<dbReference type="Pfam" id="PF02949">
    <property type="entry name" value="7tm_6"/>
    <property type="match status" value="1"/>
</dbReference>
<comment type="subcellular location">
    <subcellularLocation>
        <location evidence="9">Cell membrane</location>
        <topology evidence="9">Multi-pass membrane protein</topology>
    </subcellularLocation>
    <subcellularLocation>
        <location evidence="1">Membrane</location>
        <topology evidence="1">Multi-pass membrane protein</topology>
    </subcellularLocation>
</comment>
<keyword evidence="2 9" id="KW-0716">Sensory transduction</keyword>
<keyword evidence="6 9" id="KW-0472">Membrane</keyword>
<evidence type="ECO:0000256" key="7">
    <source>
        <dbReference type="ARBA" id="ARBA00023170"/>
    </source>
</evidence>
<evidence type="ECO:0000256" key="5">
    <source>
        <dbReference type="ARBA" id="ARBA00022989"/>
    </source>
</evidence>
<evidence type="ECO:0000313" key="11">
    <source>
        <dbReference type="RefSeq" id="XP_026501279.1"/>
    </source>
</evidence>
<dbReference type="GO" id="GO:0007165">
    <property type="term" value="P:signal transduction"/>
    <property type="evidence" value="ECO:0007669"/>
    <property type="project" value="UniProtKB-KW"/>
</dbReference>
<gene>
    <name evidence="11" type="primary">LOC113404569</name>
</gene>
<dbReference type="GeneID" id="113404569"/>
<keyword evidence="10" id="KW-1185">Reference proteome</keyword>
<evidence type="ECO:0000256" key="4">
    <source>
        <dbReference type="ARBA" id="ARBA00022725"/>
    </source>
</evidence>
<feature type="transmembrane region" description="Helical" evidence="9">
    <location>
        <begin position="38"/>
        <end position="61"/>
    </location>
</feature>
<protein>
    <recommendedName>
        <fullName evidence="9">Odorant receptor</fullName>
    </recommendedName>
</protein>
<dbReference type="OrthoDB" id="7696577at2759"/>
<comment type="similarity">
    <text evidence="9">Belongs to the insect chemoreceptor superfamily. Heteromeric odorant receptor channel (TC 1.A.69) family.</text>
</comment>
<dbReference type="AlphaFoldDB" id="A0A8B8IVV4"/>